<accession>A0A5B7HV73</accession>
<comment type="caution">
    <text evidence="1">The sequence shown here is derived from an EMBL/GenBank/DDBJ whole genome shotgun (WGS) entry which is preliminary data.</text>
</comment>
<protein>
    <submittedName>
        <fullName evidence="1">Uncharacterized protein</fullName>
    </submittedName>
</protein>
<dbReference type="Proteomes" id="UP000324222">
    <property type="component" value="Unassembled WGS sequence"/>
</dbReference>
<proteinExistence type="predicted"/>
<reference evidence="1 2" key="1">
    <citation type="submission" date="2019-05" db="EMBL/GenBank/DDBJ databases">
        <title>Another draft genome of Portunus trituberculatus and its Hox gene families provides insights of decapod evolution.</title>
        <authorList>
            <person name="Jeong J.-H."/>
            <person name="Song I."/>
            <person name="Kim S."/>
            <person name="Choi T."/>
            <person name="Kim D."/>
            <person name="Ryu S."/>
            <person name="Kim W."/>
        </authorList>
    </citation>
    <scope>NUCLEOTIDE SEQUENCE [LARGE SCALE GENOMIC DNA]</scope>
    <source>
        <tissue evidence="1">Muscle</tissue>
    </source>
</reference>
<evidence type="ECO:0000313" key="2">
    <source>
        <dbReference type="Proteomes" id="UP000324222"/>
    </source>
</evidence>
<gene>
    <name evidence="1" type="ORF">E2C01_068021</name>
</gene>
<dbReference type="EMBL" id="VSRR010037312">
    <property type="protein sequence ID" value="MPC73685.1"/>
    <property type="molecule type" value="Genomic_DNA"/>
</dbReference>
<dbReference type="AlphaFoldDB" id="A0A5B7HV73"/>
<keyword evidence="2" id="KW-1185">Reference proteome</keyword>
<evidence type="ECO:0000313" key="1">
    <source>
        <dbReference type="EMBL" id="MPC73685.1"/>
    </source>
</evidence>
<sequence>MELEWGCYIVTRDPRCGYTTCELRPCAAVTCEMQHCLDVTCEFRLSMCEF</sequence>
<name>A0A5B7HV73_PORTR</name>
<organism evidence="1 2">
    <name type="scientific">Portunus trituberculatus</name>
    <name type="common">Swimming crab</name>
    <name type="synonym">Neptunus trituberculatus</name>
    <dbReference type="NCBI Taxonomy" id="210409"/>
    <lineage>
        <taxon>Eukaryota</taxon>
        <taxon>Metazoa</taxon>
        <taxon>Ecdysozoa</taxon>
        <taxon>Arthropoda</taxon>
        <taxon>Crustacea</taxon>
        <taxon>Multicrustacea</taxon>
        <taxon>Malacostraca</taxon>
        <taxon>Eumalacostraca</taxon>
        <taxon>Eucarida</taxon>
        <taxon>Decapoda</taxon>
        <taxon>Pleocyemata</taxon>
        <taxon>Brachyura</taxon>
        <taxon>Eubrachyura</taxon>
        <taxon>Portunoidea</taxon>
        <taxon>Portunidae</taxon>
        <taxon>Portuninae</taxon>
        <taxon>Portunus</taxon>
    </lineage>
</organism>